<feature type="transmembrane region" description="Helical" evidence="6">
    <location>
        <begin position="146"/>
        <end position="164"/>
    </location>
</feature>
<evidence type="ECO:0000313" key="8">
    <source>
        <dbReference type="Proteomes" id="UP000292423"/>
    </source>
</evidence>
<dbReference type="OrthoDB" id="8215804at2"/>
<dbReference type="EMBL" id="SHKX01000003">
    <property type="protein sequence ID" value="RZU48169.1"/>
    <property type="molecule type" value="Genomic_DNA"/>
</dbReference>
<evidence type="ECO:0000256" key="3">
    <source>
        <dbReference type="ARBA" id="ARBA00022692"/>
    </source>
</evidence>
<dbReference type="GO" id="GO:0033573">
    <property type="term" value="C:high-affinity iron permease complex"/>
    <property type="evidence" value="ECO:0007669"/>
    <property type="project" value="InterPro"/>
</dbReference>
<feature type="transmembrane region" description="Helical" evidence="6">
    <location>
        <begin position="37"/>
        <end position="57"/>
    </location>
</feature>
<sequence length="260" mass="27586">MLAIFMTTFREGLEALLIISVALAFLGKTGNRSLTTALFAGTGTAILGSAALGVYLARHGAFSSLWEGWLALVACALIVGCIIHMQRHGKQMARQIRDELAKATNRRPLFMWGSVFLFAVFMVGREGVEAATLIAALSGMETGRQLAIWATAGVGAAIGVAGLWSRYGQRVNLSLLFAVTGVFLGLFAVQLGIYAFHEFSEAGALPGLDNTFWHNATEPYGPGGEYGVWLTYALVLAPASLLIGAVLSRRYPAIAAKSAS</sequence>
<evidence type="ECO:0000256" key="5">
    <source>
        <dbReference type="ARBA" id="ARBA00023136"/>
    </source>
</evidence>
<comment type="similarity">
    <text evidence="2">Belongs to the oxidase-dependent Fe transporter (OFeT) (TC 9.A.10.1) family.</text>
</comment>
<evidence type="ECO:0000313" key="7">
    <source>
        <dbReference type="EMBL" id="RZU48169.1"/>
    </source>
</evidence>
<reference evidence="7 8" key="1">
    <citation type="submission" date="2019-02" db="EMBL/GenBank/DDBJ databases">
        <title>Genomic Encyclopedia of Type Strains, Phase IV (KMG-IV): sequencing the most valuable type-strain genomes for metagenomic binning, comparative biology and taxonomic classification.</title>
        <authorList>
            <person name="Goeker M."/>
        </authorList>
    </citation>
    <scope>NUCLEOTIDE SEQUENCE [LARGE SCALE GENOMIC DNA]</scope>
    <source>
        <strain evidence="7 8">DSM 105135</strain>
    </source>
</reference>
<feature type="transmembrane region" description="Helical" evidence="6">
    <location>
        <begin position="12"/>
        <end position="30"/>
    </location>
</feature>
<evidence type="ECO:0000256" key="6">
    <source>
        <dbReference type="SAM" id="Phobius"/>
    </source>
</evidence>
<dbReference type="AlphaFoldDB" id="A0A4Q7ZE19"/>
<dbReference type="PANTHER" id="PTHR31632:SF2">
    <property type="entry name" value="PLASMA MEMBRANE IRON PERMEASE"/>
    <property type="match status" value="1"/>
</dbReference>
<protein>
    <submittedName>
        <fullName evidence="7">High-affinity iron transporter</fullName>
    </submittedName>
</protein>
<keyword evidence="3 6" id="KW-0812">Transmembrane</keyword>
<evidence type="ECO:0000256" key="2">
    <source>
        <dbReference type="ARBA" id="ARBA00008333"/>
    </source>
</evidence>
<dbReference type="InterPro" id="IPR004923">
    <property type="entry name" value="FTR1/Fip1/EfeU"/>
</dbReference>
<evidence type="ECO:0000256" key="1">
    <source>
        <dbReference type="ARBA" id="ARBA00004141"/>
    </source>
</evidence>
<dbReference type="GO" id="GO:0015093">
    <property type="term" value="F:ferrous iron transmembrane transporter activity"/>
    <property type="evidence" value="ECO:0007669"/>
    <property type="project" value="TreeGrafter"/>
</dbReference>
<feature type="transmembrane region" description="Helical" evidence="6">
    <location>
        <begin position="176"/>
        <end position="196"/>
    </location>
</feature>
<name>A0A4Q7ZE19_9GAMM</name>
<keyword evidence="8" id="KW-1185">Reference proteome</keyword>
<feature type="transmembrane region" description="Helical" evidence="6">
    <location>
        <begin position="226"/>
        <end position="247"/>
    </location>
</feature>
<proteinExistence type="inferred from homology"/>
<comment type="caution">
    <text evidence="7">The sequence shown here is derived from an EMBL/GenBank/DDBJ whole genome shotgun (WGS) entry which is preliminary data.</text>
</comment>
<keyword evidence="4 6" id="KW-1133">Transmembrane helix</keyword>
<dbReference type="PANTHER" id="PTHR31632">
    <property type="entry name" value="IRON TRANSPORTER FTH1"/>
    <property type="match status" value="1"/>
</dbReference>
<dbReference type="RefSeq" id="WP_130410449.1">
    <property type="nucleotide sequence ID" value="NZ_SHKX01000003.1"/>
</dbReference>
<gene>
    <name evidence="7" type="ORF">EV700_0143</name>
</gene>
<dbReference type="Pfam" id="PF03239">
    <property type="entry name" value="FTR1"/>
    <property type="match status" value="1"/>
</dbReference>
<feature type="transmembrane region" description="Helical" evidence="6">
    <location>
        <begin position="108"/>
        <end position="126"/>
    </location>
</feature>
<keyword evidence="5 6" id="KW-0472">Membrane</keyword>
<accession>A0A4Q7ZE19</accession>
<evidence type="ECO:0000256" key="4">
    <source>
        <dbReference type="ARBA" id="ARBA00022989"/>
    </source>
</evidence>
<organism evidence="7 8">
    <name type="scientific">Fluviicoccus keumensis</name>
    <dbReference type="NCBI Taxonomy" id="1435465"/>
    <lineage>
        <taxon>Bacteria</taxon>
        <taxon>Pseudomonadati</taxon>
        <taxon>Pseudomonadota</taxon>
        <taxon>Gammaproteobacteria</taxon>
        <taxon>Moraxellales</taxon>
        <taxon>Moraxellaceae</taxon>
        <taxon>Fluviicoccus</taxon>
    </lineage>
</organism>
<comment type="subcellular location">
    <subcellularLocation>
        <location evidence="1">Membrane</location>
        <topology evidence="1">Multi-pass membrane protein</topology>
    </subcellularLocation>
</comment>
<dbReference type="Proteomes" id="UP000292423">
    <property type="component" value="Unassembled WGS sequence"/>
</dbReference>
<feature type="transmembrane region" description="Helical" evidence="6">
    <location>
        <begin position="69"/>
        <end position="87"/>
    </location>
</feature>